<evidence type="ECO:0000313" key="1">
    <source>
        <dbReference type="EMBL" id="KAL3958939.1"/>
    </source>
</evidence>
<dbReference type="EMBL" id="JBGNUJ010000006">
    <property type="protein sequence ID" value="KAL3958939.1"/>
    <property type="molecule type" value="Genomic_DNA"/>
</dbReference>
<keyword evidence="2" id="KW-1185">Reference proteome</keyword>
<protein>
    <submittedName>
        <fullName evidence="1">Uncharacterized protein</fullName>
    </submittedName>
</protein>
<accession>A0ACC4DRI6</accession>
<comment type="caution">
    <text evidence="1">The sequence shown here is derived from an EMBL/GenBank/DDBJ whole genome shotgun (WGS) entry which is preliminary data.</text>
</comment>
<proteinExistence type="predicted"/>
<evidence type="ECO:0000313" key="2">
    <source>
        <dbReference type="Proteomes" id="UP001638806"/>
    </source>
</evidence>
<dbReference type="Proteomes" id="UP001638806">
    <property type="component" value="Unassembled WGS sequence"/>
</dbReference>
<gene>
    <name evidence="1" type="ORF">ACCO45_007101</name>
</gene>
<sequence length="148" mass="16924">MCVQQRHAESTCPRFNPECLTRTRVSRDLRRPPPKVTGQQLASFVILHVGSIPPSQLKLRRFVDRRLRRSLFVCSFVPARRLSWPLDPIEPTSVRECLPAVGAIDLEGFPPRRRLHLASRNPSSFQGLEAREPAQPRQPPPAQAYVWN</sequence>
<name>A0ACC4DRI6_PURLI</name>
<organism evidence="1 2">
    <name type="scientific">Purpureocillium lilacinum</name>
    <name type="common">Paecilomyces lilacinus</name>
    <dbReference type="NCBI Taxonomy" id="33203"/>
    <lineage>
        <taxon>Eukaryota</taxon>
        <taxon>Fungi</taxon>
        <taxon>Dikarya</taxon>
        <taxon>Ascomycota</taxon>
        <taxon>Pezizomycotina</taxon>
        <taxon>Sordariomycetes</taxon>
        <taxon>Hypocreomycetidae</taxon>
        <taxon>Hypocreales</taxon>
        <taxon>Ophiocordycipitaceae</taxon>
        <taxon>Purpureocillium</taxon>
    </lineage>
</organism>
<reference evidence="1" key="1">
    <citation type="submission" date="2024-12" db="EMBL/GenBank/DDBJ databases">
        <title>Comparative genomics and development of molecular markers within Purpureocillium lilacinum and among Purpureocillium species.</title>
        <authorList>
            <person name="Yeh Z.-Y."/>
            <person name="Ni N.-T."/>
            <person name="Lo P.-H."/>
            <person name="Mushyakhwo K."/>
            <person name="Lin C.-F."/>
            <person name="Nai Y.-S."/>
        </authorList>
    </citation>
    <scope>NUCLEOTIDE SEQUENCE</scope>
    <source>
        <strain evidence="1">NCHU-NPUST-175</strain>
    </source>
</reference>